<gene>
    <name evidence="2" type="ORF">ACFFR3_00740</name>
</gene>
<evidence type="ECO:0000256" key="1">
    <source>
        <dbReference type="SAM" id="SignalP"/>
    </source>
</evidence>
<reference evidence="2 3" key="1">
    <citation type="submission" date="2024-09" db="EMBL/GenBank/DDBJ databases">
        <authorList>
            <person name="Sun Q."/>
            <person name="Mori K."/>
        </authorList>
    </citation>
    <scope>NUCLEOTIDE SEQUENCE [LARGE SCALE GENOMIC DNA]</scope>
    <source>
        <strain evidence="2 3">JCM 3324</strain>
    </source>
</reference>
<dbReference type="InterPro" id="IPR006311">
    <property type="entry name" value="TAT_signal"/>
</dbReference>
<feature type="chain" id="PRO_5045887184" description="DUF1579 domain-containing protein" evidence="1">
    <location>
        <begin position="35"/>
        <end position="159"/>
    </location>
</feature>
<keyword evidence="3" id="KW-1185">Reference proteome</keyword>
<accession>A0ABV5NCI3</accession>
<organism evidence="2 3">
    <name type="scientific">Nonomuraea salmonea</name>
    <dbReference type="NCBI Taxonomy" id="46181"/>
    <lineage>
        <taxon>Bacteria</taxon>
        <taxon>Bacillati</taxon>
        <taxon>Actinomycetota</taxon>
        <taxon>Actinomycetes</taxon>
        <taxon>Streptosporangiales</taxon>
        <taxon>Streptosporangiaceae</taxon>
        <taxon>Nonomuraea</taxon>
    </lineage>
</organism>
<proteinExistence type="predicted"/>
<dbReference type="EMBL" id="JBHMCF010000002">
    <property type="protein sequence ID" value="MFB9468008.1"/>
    <property type="molecule type" value="Genomic_DNA"/>
</dbReference>
<name>A0ABV5NCI3_9ACTN</name>
<evidence type="ECO:0000313" key="3">
    <source>
        <dbReference type="Proteomes" id="UP001589568"/>
    </source>
</evidence>
<protein>
    <recommendedName>
        <fullName evidence="4">DUF1579 domain-containing protein</fullName>
    </recommendedName>
</protein>
<dbReference type="RefSeq" id="WP_345388425.1">
    <property type="nucleotide sequence ID" value="NZ_BAAAXS010000001.1"/>
</dbReference>
<comment type="caution">
    <text evidence="2">The sequence shown here is derived from an EMBL/GenBank/DDBJ whole genome shotgun (WGS) entry which is preliminary data.</text>
</comment>
<dbReference type="PROSITE" id="PS51318">
    <property type="entry name" value="TAT"/>
    <property type="match status" value="1"/>
</dbReference>
<evidence type="ECO:0000313" key="2">
    <source>
        <dbReference type="EMBL" id="MFB9468008.1"/>
    </source>
</evidence>
<evidence type="ECO:0008006" key="4">
    <source>
        <dbReference type="Google" id="ProtNLM"/>
    </source>
</evidence>
<feature type="signal peptide" evidence="1">
    <location>
        <begin position="1"/>
        <end position="34"/>
    </location>
</feature>
<keyword evidence="1" id="KW-0732">Signal</keyword>
<sequence length="159" mass="16574">MRTGLNRRSLLSRGGSLAPLVGLGLLAGATPAAAETGAQESRLLPLLGTWAVEVTFPSVNRPPEAGLFAFVADGVLVATTTGAGHLSLGSWRLASGGFSFSFRHFMYADDDGTWTGEVRIEQTGTFTSSSWRATGTGTAFDTEGNQVAVVQSATTATRY</sequence>
<dbReference type="Proteomes" id="UP001589568">
    <property type="component" value="Unassembled WGS sequence"/>
</dbReference>